<comment type="caution">
    <text evidence="1">The sequence shown here is derived from an EMBL/GenBank/DDBJ whole genome shotgun (WGS) entry which is preliminary data.</text>
</comment>
<accession>A0ABR0QIS1</accession>
<dbReference type="Proteomes" id="UP001358586">
    <property type="component" value="Chromosome 3"/>
</dbReference>
<sequence>MHYDLMSIIVSQCQSAKEILDNLATTHEGISQVKESMTCLLTFDYDLFKMKSEENIKDMSNRFTNIINLKAIGKAYSNKEMVKKLLNSLPNEWEAYVTIF</sequence>
<evidence type="ECO:0000313" key="1">
    <source>
        <dbReference type="EMBL" id="KAK5839202.1"/>
    </source>
</evidence>
<organism evidence="1 2">
    <name type="scientific">Gossypium arboreum</name>
    <name type="common">Tree cotton</name>
    <name type="synonym">Gossypium nanking</name>
    <dbReference type="NCBI Taxonomy" id="29729"/>
    <lineage>
        <taxon>Eukaryota</taxon>
        <taxon>Viridiplantae</taxon>
        <taxon>Streptophyta</taxon>
        <taxon>Embryophyta</taxon>
        <taxon>Tracheophyta</taxon>
        <taxon>Spermatophyta</taxon>
        <taxon>Magnoliopsida</taxon>
        <taxon>eudicotyledons</taxon>
        <taxon>Gunneridae</taxon>
        <taxon>Pentapetalae</taxon>
        <taxon>rosids</taxon>
        <taxon>malvids</taxon>
        <taxon>Malvales</taxon>
        <taxon>Malvaceae</taxon>
        <taxon>Malvoideae</taxon>
        <taxon>Gossypium</taxon>
    </lineage>
</organism>
<proteinExistence type="predicted"/>
<dbReference type="PANTHER" id="PTHR34676:SF8">
    <property type="entry name" value="TRANSMEMBRANE PROTEIN"/>
    <property type="match status" value="1"/>
</dbReference>
<gene>
    <name evidence="1" type="ORF">PVK06_007974</name>
</gene>
<dbReference type="EMBL" id="JARKNE010000003">
    <property type="protein sequence ID" value="KAK5839202.1"/>
    <property type="molecule type" value="Genomic_DNA"/>
</dbReference>
<name>A0ABR0QIS1_GOSAR</name>
<protein>
    <recommendedName>
        <fullName evidence="3">UBN2 domain-containing protein</fullName>
    </recommendedName>
</protein>
<keyword evidence="2" id="KW-1185">Reference proteome</keyword>
<dbReference type="PANTHER" id="PTHR34676">
    <property type="entry name" value="DUF4219 DOMAIN-CONTAINING PROTEIN-RELATED"/>
    <property type="match status" value="1"/>
</dbReference>
<evidence type="ECO:0000313" key="2">
    <source>
        <dbReference type="Proteomes" id="UP001358586"/>
    </source>
</evidence>
<reference evidence="1 2" key="1">
    <citation type="submission" date="2023-03" db="EMBL/GenBank/DDBJ databases">
        <title>WGS of Gossypium arboreum.</title>
        <authorList>
            <person name="Yu D."/>
        </authorList>
    </citation>
    <scope>NUCLEOTIDE SEQUENCE [LARGE SCALE GENOMIC DNA]</scope>
    <source>
        <tissue evidence="1">Leaf</tissue>
    </source>
</reference>
<dbReference type="Pfam" id="PF14223">
    <property type="entry name" value="Retrotran_gag_2"/>
    <property type="match status" value="1"/>
</dbReference>
<evidence type="ECO:0008006" key="3">
    <source>
        <dbReference type="Google" id="ProtNLM"/>
    </source>
</evidence>